<keyword evidence="2" id="KW-1185">Reference proteome</keyword>
<organism evidence="1 2">
    <name type="scientific">Sphingomonas hylomeconis</name>
    <dbReference type="NCBI Taxonomy" id="1395958"/>
    <lineage>
        <taxon>Bacteria</taxon>
        <taxon>Pseudomonadati</taxon>
        <taxon>Pseudomonadota</taxon>
        <taxon>Alphaproteobacteria</taxon>
        <taxon>Sphingomonadales</taxon>
        <taxon>Sphingomonadaceae</taxon>
        <taxon>Sphingomonas</taxon>
    </lineage>
</organism>
<dbReference type="InterPro" id="IPR027417">
    <property type="entry name" value="P-loop_NTPase"/>
</dbReference>
<sequence>MPLPGAIARTGDGAAIDIEVIEAPVSGGGAIDGPYQRVPGGVIFTARNVARYLCTATSISIERNAGVSDERVAGLLIATALPACLWMRGEIVLHAAAVVLPGATRAVAILGASGSGKSTLLHALVARGARVLADDSLCVSPGAAGRGLAGGYFLGSEPRIFHAVRPEQSLLSAPLAAAIILDLPRSSGVAVISRLEPLAAFQALLDHRHRPRIPAVLGLEAGLLPRLASLAQMLPVHRWQRREGRAALGAEELTLLARL</sequence>
<reference evidence="2" key="1">
    <citation type="journal article" date="2019" name="Int. J. Syst. Evol. Microbiol.">
        <title>The Global Catalogue of Microorganisms (GCM) 10K type strain sequencing project: providing services to taxonomists for standard genome sequencing and annotation.</title>
        <authorList>
            <consortium name="The Broad Institute Genomics Platform"/>
            <consortium name="The Broad Institute Genome Sequencing Center for Infectious Disease"/>
            <person name="Wu L."/>
            <person name="Ma J."/>
        </authorList>
    </citation>
    <scope>NUCLEOTIDE SEQUENCE [LARGE SCALE GENOMIC DNA]</scope>
    <source>
        <strain evidence="2">KCTC 42739</strain>
    </source>
</reference>
<dbReference type="EMBL" id="JBHRXP010000001">
    <property type="protein sequence ID" value="MFC3579046.1"/>
    <property type="molecule type" value="Genomic_DNA"/>
</dbReference>
<dbReference type="Gene3D" id="3.40.50.300">
    <property type="entry name" value="P-loop containing nucleotide triphosphate hydrolases"/>
    <property type="match status" value="1"/>
</dbReference>
<dbReference type="SUPFAM" id="SSF53795">
    <property type="entry name" value="PEP carboxykinase-like"/>
    <property type="match status" value="1"/>
</dbReference>
<evidence type="ECO:0000313" key="2">
    <source>
        <dbReference type="Proteomes" id="UP001595713"/>
    </source>
</evidence>
<accession>A0ABV7SQJ1</accession>
<comment type="caution">
    <text evidence="1">The sequence shown here is derived from an EMBL/GenBank/DDBJ whole genome shotgun (WGS) entry which is preliminary data.</text>
</comment>
<proteinExistence type="predicted"/>
<name>A0ABV7SQJ1_9SPHN</name>
<protein>
    <recommendedName>
        <fullName evidence="3">Serine kinase</fullName>
    </recommendedName>
</protein>
<dbReference type="Proteomes" id="UP001595713">
    <property type="component" value="Unassembled WGS sequence"/>
</dbReference>
<evidence type="ECO:0008006" key="3">
    <source>
        <dbReference type="Google" id="ProtNLM"/>
    </source>
</evidence>
<gene>
    <name evidence="1" type="ORF">ACFONA_02620</name>
</gene>
<evidence type="ECO:0000313" key="1">
    <source>
        <dbReference type="EMBL" id="MFC3579046.1"/>
    </source>
</evidence>